<dbReference type="EC" id="4.-.-.-" evidence="2"/>
<dbReference type="PANTHER" id="PTHR30548:SF6">
    <property type="entry name" value="DEHYDRATASE SUBUNIT YJIM-RELATED"/>
    <property type="match status" value="1"/>
</dbReference>
<keyword evidence="2" id="KW-0456">Lyase</keyword>
<dbReference type="PANTHER" id="PTHR30548">
    <property type="entry name" value="2-HYDROXYGLUTARYL-COA DEHYDRATASE, D-COMPONENT-RELATED"/>
    <property type="match status" value="1"/>
</dbReference>
<proteinExistence type="inferred from homology"/>
<dbReference type="Gene3D" id="1.20.1270.370">
    <property type="match status" value="1"/>
</dbReference>
<protein>
    <submittedName>
        <fullName evidence="2">Putative dehydratase subunit YjiM</fullName>
        <ecNumber evidence="2">4.-.-.-</ecNumber>
    </submittedName>
</protein>
<dbReference type="InterPro" id="IPR047678">
    <property type="entry name" value="YjiM-like"/>
</dbReference>
<reference evidence="2" key="1">
    <citation type="submission" date="2019-03" db="EMBL/GenBank/DDBJ databases">
        <authorList>
            <person name="Hao L."/>
        </authorList>
    </citation>
    <scope>NUCLEOTIDE SEQUENCE</scope>
</reference>
<dbReference type="AlphaFoldDB" id="A0A485M8J7"/>
<dbReference type="Gene3D" id="3.40.50.11900">
    <property type="match status" value="1"/>
</dbReference>
<organism evidence="2">
    <name type="scientific">anaerobic digester metagenome</name>
    <dbReference type="NCBI Taxonomy" id="1263854"/>
    <lineage>
        <taxon>unclassified sequences</taxon>
        <taxon>metagenomes</taxon>
        <taxon>ecological metagenomes</taxon>
    </lineage>
</organism>
<name>A0A485M8J7_9ZZZZ</name>
<dbReference type="EMBL" id="CAADRM010000153">
    <property type="protein sequence ID" value="VFU18529.1"/>
    <property type="molecule type" value="Genomic_DNA"/>
</dbReference>
<accession>A0A485M8J7</accession>
<dbReference type="NCBIfam" id="NF040772">
    <property type="entry name" value="double_cubane"/>
    <property type="match status" value="1"/>
</dbReference>
<dbReference type="GO" id="GO:0016829">
    <property type="term" value="F:lyase activity"/>
    <property type="evidence" value="ECO:0007669"/>
    <property type="project" value="UniProtKB-KW"/>
</dbReference>
<gene>
    <name evidence="2" type="primary">yjiM</name>
    <name evidence="2" type="ORF">SCFA_850003</name>
</gene>
<dbReference type="Gene3D" id="3.40.50.11890">
    <property type="match status" value="1"/>
</dbReference>
<sequence length="382" mass="42713">MKPLIHDQFAGAPSKRALAYVQSKREQGKHVVGAYCGYAPFELIRAMDAVPAVLCAFSNSTIEAAESVLPGNLCPLIKSSYGYIITDTCPFFGLSDAVVAETTCDGKKKMFELIADRKPMFVMDLPQMPDEDGAKQNWAEVIGRLKSFLERTFHTKITDHAIEAAIRDSNRKNTIMKKIFDYAAGTPSYLSWQEMYDLTFLAQPAGFTDIEPLLESCIEALENRKKNGERIGKEGAPRILITGCPVGGDATKVFKVIEEAGGVIVAIDNCTGMKSFLDTIEENASDPIQALAERYLKLPCSCMSPNTRRLEQIDRLIEHFKPDAVIDVILHACHGYNIESYKVGEHVRRRHKLPFLKIETDYSDGDVRQIATRIETMFEMRE</sequence>
<dbReference type="InterPro" id="IPR010327">
    <property type="entry name" value="FldB/FldC_alpha/beta"/>
</dbReference>
<evidence type="ECO:0000256" key="1">
    <source>
        <dbReference type="ARBA" id="ARBA00005806"/>
    </source>
</evidence>
<dbReference type="Pfam" id="PF06050">
    <property type="entry name" value="HGD-D"/>
    <property type="match status" value="1"/>
</dbReference>
<evidence type="ECO:0000313" key="2">
    <source>
        <dbReference type="EMBL" id="VFU18529.1"/>
    </source>
</evidence>
<comment type="similarity">
    <text evidence="1">Belongs to the FldB/FldC dehydratase alpha/beta subunit family.</text>
</comment>